<feature type="non-terminal residue" evidence="1">
    <location>
        <position position="1"/>
    </location>
</feature>
<name>A0A1B7MDE2_9AGAM</name>
<accession>A0A1B7MDE2</accession>
<sequence length="156" mass="16618">AFGFEAGVTVYSPVIWAGPKLNIVSDLGSYVRDVIAQIDTHVVPEGHKKLHTSAAMKKFMTDLALKPKFREEYSLDPVAIVEAAEGLSNLEKFGLKFGDGGAAHILMKATESDIASGRQLTEDEIAKGDGSGESPFVLVLLFVLALFVAAPPDSAE</sequence>
<protein>
    <submittedName>
        <fullName evidence="1">Uncharacterized protein</fullName>
    </submittedName>
</protein>
<reference evidence="1 2" key="1">
    <citation type="submission" date="2016-06" db="EMBL/GenBank/DDBJ databases">
        <title>Comparative genomics of the ectomycorrhizal sister species Rhizopogon vinicolor and Rhizopogon vesiculosus (Basidiomycota: Boletales) reveals a divergence of the mating type B locus.</title>
        <authorList>
            <consortium name="DOE Joint Genome Institute"/>
            <person name="Mujic A.B."/>
            <person name="Kuo A."/>
            <person name="Tritt A."/>
            <person name="Lipzen A."/>
            <person name="Chen C."/>
            <person name="Johnson J."/>
            <person name="Sharma A."/>
            <person name="Barry K."/>
            <person name="Grigoriev I.V."/>
            <person name="Spatafora J.W."/>
        </authorList>
    </citation>
    <scope>NUCLEOTIDE SEQUENCE [LARGE SCALE GENOMIC DNA]</scope>
    <source>
        <strain evidence="1 2">AM-OR11-026</strain>
    </source>
</reference>
<keyword evidence="2" id="KW-1185">Reference proteome</keyword>
<dbReference type="InParanoid" id="A0A1B7MDE2"/>
<dbReference type="Proteomes" id="UP000092154">
    <property type="component" value="Unassembled WGS sequence"/>
</dbReference>
<dbReference type="OrthoDB" id="4623364at2759"/>
<dbReference type="STRING" id="1314800.A0A1B7MDE2"/>
<evidence type="ECO:0000313" key="2">
    <source>
        <dbReference type="Proteomes" id="UP000092154"/>
    </source>
</evidence>
<dbReference type="EMBL" id="KV450182">
    <property type="protein sequence ID" value="OAX30616.1"/>
    <property type="molecule type" value="Genomic_DNA"/>
</dbReference>
<dbReference type="AlphaFoldDB" id="A0A1B7MDE2"/>
<evidence type="ECO:0000313" key="1">
    <source>
        <dbReference type="EMBL" id="OAX30616.1"/>
    </source>
</evidence>
<proteinExistence type="predicted"/>
<gene>
    <name evidence="1" type="ORF">K503DRAFT_788340</name>
</gene>
<organism evidence="1 2">
    <name type="scientific">Rhizopogon vinicolor AM-OR11-026</name>
    <dbReference type="NCBI Taxonomy" id="1314800"/>
    <lineage>
        <taxon>Eukaryota</taxon>
        <taxon>Fungi</taxon>
        <taxon>Dikarya</taxon>
        <taxon>Basidiomycota</taxon>
        <taxon>Agaricomycotina</taxon>
        <taxon>Agaricomycetes</taxon>
        <taxon>Agaricomycetidae</taxon>
        <taxon>Boletales</taxon>
        <taxon>Suillineae</taxon>
        <taxon>Rhizopogonaceae</taxon>
        <taxon>Rhizopogon</taxon>
    </lineage>
</organism>